<keyword evidence="3" id="KW-0723">Serine/threonine-protein kinase</keyword>
<dbReference type="InterPro" id="IPR053235">
    <property type="entry name" value="Ser_Thr_kinase"/>
</dbReference>
<dbReference type="InterPro" id="IPR011009">
    <property type="entry name" value="Kinase-like_dom_sf"/>
</dbReference>
<gene>
    <name evidence="3" type="ordered locus">Acid_6611</name>
</gene>
<dbReference type="SUPFAM" id="SSF56112">
    <property type="entry name" value="Protein kinase-like (PK-like)"/>
    <property type="match status" value="1"/>
</dbReference>
<organism evidence="3">
    <name type="scientific">Solibacter usitatus (strain Ellin6076)</name>
    <dbReference type="NCBI Taxonomy" id="234267"/>
    <lineage>
        <taxon>Bacteria</taxon>
        <taxon>Pseudomonadati</taxon>
        <taxon>Acidobacteriota</taxon>
        <taxon>Terriglobia</taxon>
        <taxon>Bryobacterales</taxon>
        <taxon>Solibacteraceae</taxon>
        <taxon>Candidatus Solibacter</taxon>
    </lineage>
</organism>
<dbReference type="InterPro" id="IPR000719">
    <property type="entry name" value="Prot_kinase_dom"/>
</dbReference>
<dbReference type="Pfam" id="PF00069">
    <property type="entry name" value="Pkinase"/>
    <property type="match status" value="1"/>
</dbReference>
<dbReference type="GO" id="GO:0005737">
    <property type="term" value="C:cytoplasm"/>
    <property type="evidence" value="ECO:0007669"/>
    <property type="project" value="TreeGrafter"/>
</dbReference>
<protein>
    <submittedName>
        <fullName evidence="3">Serine/threonine protein kinase</fullName>
    </submittedName>
</protein>
<dbReference type="PROSITE" id="PS50011">
    <property type="entry name" value="PROTEIN_KINASE_DOM"/>
    <property type="match status" value="1"/>
</dbReference>
<name>Q01S37_SOLUE</name>
<keyword evidence="3" id="KW-0418">Kinase</keyword>
<dbReference type="PANTHER" id="PTHR24361">
    <property type="entry name" value="MITOGEN-ACTIVATED KINASE KINASE KINASE"/>
    <property type="match status" value="1"/>
</dbReference>
<sequence length="324" mass="34777">MTEPTETTGNYEFLGIIDKPKAGVTYKVRNLATGEFEMLRTLPGASYGDPESLERFLREIKIHTRLSHPNIVAFHDALELDGQLVMTAEFVEGATLAALCRRGWLTSPETIRVICAVLSGLEEAHDLGVVHRGITAEHVMVANDGQVKLGGFGLAKSASDVGLTQAGAALGDPRYMSPEQVMASGPLDCRADIYSVGIVLFEALTGRVPFDGANDFDIMVAQVDAQPPRPSSINPGISPELERVVLTALAKKREDRFAGAREFRSALAALNGPVIVPEPAPLPPEPLPAWALPEEPSNHSKMPFVLAFVGVALGILVLLRIVTQ</sequence>
<dbReference type="Gene3D" id="3.30.200.20">
    <property type="entry name" value="Phosphorylase Kinase, domain 1"/>
    <property type="match status" value="1"/>
</dbReference>
<reference evidence="3" key="1">
    <citation type="submission" date="2006-10" db="EMBL/GenBank/DDBJ databases">
        <title>Complete sequence of Solibacter usitatus Ellin6076.</title>
        <authorList>
            <consortium name="US DOE Joint Genome Institute"/>
            <person name="Copeland A."/>
            <person name="Lucas S."/>
            <person name="Lapidus A."/>
            <person name="Barry K."/>
            <person name="Detter J.C."/>
            <person name="Glavina del Rio T."/>
            <person name="Hammon N."/>
            <person name="Israni S."/>
            <person name="Dalin E."/>
            <person name="Tice H."/>
            <person name="Pitluck S."/>
            <person name="Thompson L.S."/>
            <person name="Brettin T."/>
            <person name="Bruce D."/>
            <person name="Han C."/>
            <person name="Tapia R."/>
            <person name="Gilna P."/>
            <person name="Schmutz J."/>
            <person name="Larimer F."/>
            <person name="Land M."/>
            <person name="Hauser L."/>
            <person name="Kyrpides N."/>
            <person name="Mikhailova N."/>
            <person name="Janssen P.H."/>
            <person name="Kuske C.R."/>
            <person name="Richardson P."/>
        </authorList>
    </citation>
    <scope>NUCLEOTIDE SEQUENCE</scope>
    <source>
        <strain evidence="3">Ellin6076</strain>
    </source>
</reference>
<dbReference type="STRING" id="234267.Acid_6611"/>
<dbReference type="GO" id="GO:0005524">
    <property type="term" value="F:ATP binding"/>
    <property type="evidence" value="ECO:0007669"/>
    <property type="project" value="InterPro"/>
</dbReference>
<dbReference type="HOGENOM" id="CLU_000288_63_44_0"/>
<evidence type="ECO:0000256" key="1">
    <source>
        <dbReference type="SAM" id="Phobius"/>
    </source>
</evidence>
<keyword evidence="1" id="KW-0812">Transmembrane</keyword>
<accession>Q01S37</accession>
<feature type="domain" description="Protein kinase" evidence="2">
    <location>
        <begin position="11"/>
        <end position="275"/>
    </location>
</feature>
<dbReference type="OrthoDB" id="111294at2"/>
<keyword evidence="1" id="KW-1133">Transmembrane helix</keyword>
<dbReference type="GO" id="GO:0004674">
    <property type="term" value="F:protein serine/threonine kinase activity"/>
    <property type="evidence" value="ECO:0007669"/>
    <property type="project" value="UniProtKB-KW"/>
</dbReference>
<evidence type="ECO:0000313" key="3">
    <source>
        <dbReference type="EMBL" id="ABJ87533.1"/>
    </source>
</evidence>
<dbReference type="KEGG" id="sus:Acid_6611"/>
<evidence type="ECO:0000259" key="2">
    <source>
        <dbReference type="PROSITE" id="PS50011"/>
    </source>
</evidence>
<proteinExistence type="predicted"/>
<keyword evidence="3" id="KW-0808">Transferase</keyword>
<dbReference type="Gene3D" id="1.10.510.10">
    <property type="entry name" value="Transferase(Phosphotransferase) domain 1"/>
    <property type="match status" value="1"/>
</dbReference>
<dbReference type="CDD" id="cd14014">
    <property type="entry name" value="STKc_PknB_like"/>
    <property type="match status" value="1"/>
</dbReference>
<dbReference type="AlphaFoldDB" id="Q01S37"/>
<dbReference type="EMBL" id="CP000473">
    <property type="protein sequence ID" value="ABJ87533.1"/>
    <property type="molecule type" value="Genomic_DNA"/>
</dbReference>
<feature type="transmembrane region" description="Helical" evidence="1">
    <location>
        <begin position="302"/>
        <end position="322"/>
    </location>
</feature>
<dbReference type="eggNOG" id="COG0515">
    <property type="taxonomic scope" value="Bacteria"/>
</dbReference>
<keyword evidence="1" id="KW-0472">Membrane</keyword>
<dbReference type="InParanoid" id="Q01S37"/>